<sequence length="503" mass="58078">MSYTTTTNGAISLKTSGSNIVDYFMLFVRDLNKKVSYEYLEKCWIDDPKKTIAIIFNGRDRVNGKKEKKVANQAMLWLRTYKFATYCDNLMNYIDKYGCWKDLLYITYYHNSNTLNKNYEMKLFSNKLLKDKLLIIDNKSVSLCAKWAPSEKDRNDKRKHMAKRVATEIYGLDDDKRMEKYRKEIIVPLRKKINIVETLMCSGKWGDIKYQAVPGVASKKLLNVFMKHDEERYLKYLADVRSGKAEIKVTGILPHELSKYYIDTRHNDDYGPNETIELQWKTILENVKKSGNFNNSLAIVDLSGSMFGARNGSIPAQVAVSLGILTSQCCNGLFKNKFITFSEEPELITLEYNEPSLFKSLNSMINVSYGFSTDFVKCCEAIISYGIKYNIPDSEMPKKLFVFTDMQFNEAIDSSEELETIYQNIIKKYKKSGYTAPKFVFWNLNSDNQGTFPVNCDTEGTAMVSGFSEQLLKIFMNYDEFKPEFIVNEILNPYLDSIIISDD</sequence>
<feature type="domain" description="DUF2828" evidence="1">
    <location>
        <begin position="6"/>
        <end position="115"/>
    </location>
</feature>
<dbReference type="PANTHER" id="PTHR31373">
    <property type="entry name" value="OS06G0652100 PROTEIN"/>
    <property type="match status" value="1"/>
</dbReference>
<dbReference type="PANTHER" id="PTHR31373:SF27">
    <property type="entry name" value="TROVE DOMAIN-CONTAINING PROTEIN"/>
    <property type="match status" value="1"/>
</dbReference>
<feature type="domain" description="DUF2828" evidence="1">
    <location>
        <begin position="122"/>
        <end position="292"/>
    </location>
</feature>
<evidence type="ECO:0000259" key="2">
    <source>
        <dbReference type="Pfam" id="PF25043"/>
    </source>
</evidence>
<dbReference type="Pfam" id="PF25043">
    <property type="entry name" value="DUF7788"/>
    <property type="match status" value="1"/>
</dbReference>
<evidence type="ECO:0000313" key="3">
    <source>
        <dbReference type="EMBL" id="QPI16733.1"/>
    </source>
</evidence>
<dbReference type="InterPro" id="IPR056690">
    <property type="entry name" value="DUF7788"/>
</dbReference>
<dbReference type="EMBL" id="MW030598">
    <property type="protein sequence ID" value="QPI16733.1"/>
    <property type="molecule type" value="Genomic_DNA"/>
</dbReference>
<protein>
    <recommendedName>
        <fullName evidence="4">DUF2828 domain-containing protein</fullName>
    </recommendedName>
</protein>
<proteinExistence type="predicted"/>
<dbReference type="PIRSF" id="PIRSF015417">
    <property type="entry name" value="T31B5_30_vWA"/>
    <property type="match status" value="1"/>
</dbReference>
<dbReference type="InterPro" id="IPR058580">
    <property type="entry name" value="DUF2828"/>
</dbReference>
<gene>
    <name evidence="3" type="ORF">NIOZUU159_00228</name>
</gene>
<dbReference type="InterPro" id="IPR036465">
    <property type="entry name" value="vWFA_dom_sf"/>
</dbReference>
<dbReference type="InterPro" id="IPR011205">
    <property type="entry name" value="UCP015417_vWA"/>
</dbReference>
<dbReference type="Gene3D" id="3.40.50.410">
    <property type="entry name" value="von Willebrand factor, type A domain"/>
    <property type="match status" value="1"/>
</dbReference>
<evidence type="ECO:0008006" key="4">
    <source>
        <dbReference type="Google" id="ProtNLM"/>
    </source>
</evidence>
<feature type="domain" description="DUF7788" evidence="2">
    <location>
        <begin position="295"/>
        <end position="481"/>
    </location>
</feature>
<dbReference type="SUPFAM" id="SSF53300">
    <property type="entry name" value="vWA-like"/>
    <property type="match status" value="1"/>
</dbReference>
<accession>A0A7S9SUZ5</accession>
<dbReference type="Pfam" id="PF11443">
    <property type="entry name" value="DUF2828"/>
    <property type="match status" value="2"/>
</dbReference>
<organism evidence="3">
    <name type="scientific">Virus NIOZ-UU159</name>
    <dbReference type="NCBI Taxonomy" id="2763270"/>
    <lineage>
        <taxon>Viruses</taxon>
    </lineage>
</organism>
<name>A0A7S9SUZ5_9VIRU</name>
<reference evidence="3" key="1">
    <citation type="submission" date="2020-08" db="EMBL/GenBank/DDBJ databases">
        <title>Bridging the membrane lipid divide: bacteria of the FCB group superphylum have the potential to synthesize archaeal ether lipids.</title>
        <authorList>
            <person name="Villanueva L."/>
            <person name="von Meijenfeldt F.A.B."/>
            <person name="Westbye A.B."/>
            <person name="Yadav S."/>
            <person name="Hopmans E.C."/>
            <person name="Dutilh B.E."/>
            <person name="Sinninghe Damste J.S."/>
        </authorList>
    </citation>
    <scope>NUCLEOTIDE SEQUENCE</scope>
    <source>
        <strain evidence="3">NIOZ-UU159</strain>
    </source>
</reference>
<evidence type="ECO:0000259" key="1">
    <source>
        <dbReference type="Pfam" id="PF11443"/>
    </source>
</evidence>